<name>A0ABN3ANA8_9MICC</name>
<reference evidence="2 3" key="1">
    <citation type="journal article" date="2019" name="Int. J. Syst. Evol. Microbiol.">
        <title>The Global Catalogue of Microorganisms (GCM) 10K type strain sequencing project: providing services to taxonomists for standard genome sequencing and annotation.</title>
        <authorList>
            <consortium name="The Broad Institute Genomics Platform"/>
            <consortium name="The Broad Institute Genome Sequencing Center for Infectious Disease"/>
            <person name="Wu L."/>
            <person name="Ma J."/>
        </authorList>
    </citation>
    <scope>NUCLEOTIDE SEQUENCE [LARGE SCALE GENOMIC DNA]</scope>
    <source>
        <strain evidence="2 3">JCM 14917</strain>
    </source>
</reference>
<keyword evidence="3" id="KW-1185">Reference proteome</keyword>
<comment type="caution">
    <text evidence="2">The sequence shown here is derived from an EMBL/GenBank/DDBJ whole genome shotgun (WGS) entry which is preliminary data.</text>
</comment>
<dbReference type="Proteomes" id="UP001500974">
    <property type="component" value="Unassembled WGS sequence"/>
</dbReference>
<feature type="region of interest" description="Disordered" evidence="1">
    <location>
        <begin position="81"/>
        <end position="117"/>
    </location>
</feature>
<evidence type="ECO:0000313" key="2">
    <source>
        <dbReference type="EMBL" id="GAA2172418.1"/>
    </source>
</evidence>
<dbReference type="RefSeq" id="WP_277358697.1">
    <property type="nucleotide sequence ID" value="NZ_BAAAON010000001.1"/>
</dbReference>
<organism evidence="2 3">
    <name type="scientific">Arthrobacter parietis</name>
    <dbReference type="NCBI Taxonomy" id="271434"/>
    <lineage>
        <taxon>Bacteria</taxon>
        <taxon>Bacillati</taxon>
        <taxon>Actinomycetota</taxon>
        <taxon>Actinomycetes</taxon>
        <taxon>Micrococcales</taxon>
        <taxon>Micrococcaceae</taxon>
        <taxon>Arthrobacter</taxon>
    </lineage>
</organism>
<evidence type="ECO:0000313" key="3">
    <source>
        <dbReference type="Proteomes" id="UP001500974"/>
    </source>
</evidence>
<evidence type="ECO:0000256" key="1">
    <source>
        <dbReference type="SAM" id="MobiDB-lite"/>
    </source>
</evidence>
<evidence type="ECO:0008006" key="4">
    <source>
        <dbReference type="Google" id="ProtNLM"/>
    </source>
</evidence>
<proteinExistence type="predicted"/>
<protein>
    <recommendedName>
        <fullName evidence="4">WXG100 family type VII secretion target</fullName>
    </recommendedName>
</protein>
<dbReference type="EMBL" id="BAAAON010000001">
    <property type="protein sequence ID" value="GAA2172418.1"/>
    <property type="molecule type" value="Genomic_DNA"/>
</dbReference>
<dbReference type="Gene3D" id="1.10.287.1060">
    <property type="entry name" value="ESAT-6-like"/>
    <property type="match status" value="1"/>
</dbReference>
<sequence>MTGTLGANPDQLRSLAQHCSAGAQSLLDISASVSAVVNNPGFWKGTDADQTRQRWNTVLRVQILSASTSLDRAKSELLEQAADQERTSSDADGAGGPGMTPAGGSERMPIPGEDGNVPGPDWLLGPDSPFRDGWDMYQLIKAFPNMRAGLFDIGAMLTPALRSGFGDPAAWTALRNSNMLSGFFNTSGDLFDGNWHTALNLTEGSRAFAAFDVLGKGLGVVGTGLDLYDTINHLNNGDTGDALYSGAKTVLGVASFLPPPVGTVAMVASGALAIYDNVPVVHDAVNAVGGAIADTAEDVGGALSDGAEAVGDFFGF</sequence>
<accession>A0ABN3ANA8</accession>
<gene>
    <name evidence="2" type="ORF">GCM10009784_02780</name>
</gene>